<comment type="caution">
    <text evidence="2">The sequence shown here is derived from an EMBL/GenBank/DDBJ whole genome shotgun (WGS) entry which is preliminary data.</text>
</comment>
<keyword evidence="1" id="KW-0732">Signal</keyword>
<sequence>MNKYITLIILLLFSATAFAQNKKKVIEYRFPTERDDSIATENYKCTYRNIYSLQQRLQFYPFNKANKILLISYDDTTVTQNTTPVKNRKLDMTQVRESLVLNDLQIDSLTKILYNVGVKSTDYWFQLADPGRKCYNPRNSVIFLNDKGRVIDYIEICFECHQDRLSSKTIKNWASCESKFELLQDYFYWTGLKIGTIRRAD</sequence>
<evidence type="ECO:0000313" key="3">
    <source>
        <dbReference type="Proteomes" id="UP001597387"/>
    </source>
</evidence>
<organism evidence="2 3">
    <name type="scientific">Paradesertivirga mongoliensis</name>
    <dbReference type="NCBI Taxonomy" id="2100740"/>
    <lineage>
        <taxon>Bacteria</taxon>
        <taxon>Pseudomonadati</taxon>
        <taxon>Bacteroidota</taxon>
        <taxon>Sphingobacteriia</taxon>
        <taxon>Sphingobacteriales</taxon>
        <taxon>Sphingobacteriaceae</taxon>
        <taxon>Paradesertivirga</taxon>
    </lineage>
</organism>
<evidence type="ECO:0000313" key="2">
    <source>
        <dbReference type="EMBL" id="MFD2162587.1"/>
    </source>
</evidence>
<proteinExistence type="predicted"/>
<reference evidence="3" key="1">
    <citation type="journal article" date="2019" name="Int. J. Syst. Evol. Microbiol.">
        <title>The Global Catalogue of Microorganisms (GCM) 10K type strain sequencing project: providing services to taxonomists for standard genome sequencing and annotation.</title>
        <authorList>
            <consortium name="The Broad Institute Genomics Platform"/>
            <consortium name="The Broad Institute Genome Sequencing Center for Infectious Disease"/>
            <person name="Wu L."/>
            <person name="Ma J."/>
        </authorList>
    </citation>
    <scope>NUCLEOTIDE SEQUENCE [LARGE SCALE GENOMIC DNA]</scope>
    <source>
        <strain evidence="3">KCTC 42217</strain>
    </source>
</reference>
<dbReference type="RefSeq" id="WP_255903313.1">
    <property type="nucleotide sequence ID" value="NZ_JAFMZO010000003.1"/>
</dbReference>
<keyword evidence="3" id="KW-1185">Reference proteome</keyword>
<feature type="chain" id="PRO_5047344735" evidence="1">
    <location>
        <begin position="20"/>
        <end position="201"/>
    </location>
</feature>
<protein>
    <submittedName>
        <fullName evidence="2">Uncharacterized protein</fullName>
    </submittedName>
</protein>
<accession>A0ABW4ZL37</accession>
<dbReference type="EMBL" id="JBHUHZ010000001">
    <property type="protein sequence ID" value="MFD2162587.1"/>
    <property type="molecule type" value="Genomic_DNA"/>
</dbReference>
<name>A0ABW4ZL37_9SPHI</name>
<dbReference type="Proteomes" id="UP001597387">
    <property type="component" value="Unassembled WGS sequence"/>
</dbReference>
<feature type="signal peptide" evidence="1">
    <location>
        <begin position="1"/>
        <end position="19"/>
    </location>
</feature>
<gene>
    <name evidence="2" type="ORF">ACFSJU_09310</name>
</gene>
<evidence type="ECO:0000256" key="1">
    <source>
        <dbReference type="SAM" id="SignalP"/>
    </source>
</evidence>